<reference evidence="1 2" key="1">
    <citation type="submission" date="2017-06" db="EMBL/GenBank/DDBJ databases">
        <title>Novel microbial phyla capable of carbon fixation and sulfur reduction in deep-sea sediments.</title>
        <authorList>
            <person name="Huang J."/>
            <person name="Baker B."/>
            <person name="Wang Y."/>
        </authorList>
    </citation>
    <scope>NUCLEOTIDE SEQUENCE [LARGE SCALE GENOMIC DNA]</scope>
    <source>
        <strain evidence="1">B3_TA06</strain>
    </source>
</reference>
<gene>
    <name evidence="1" type="ORF">CEE36_10475</name>
</gene>
<evidence type="ECO:0000313" key="2">
    <source>
        <dbReference type="Proteomes" id="UP000317778"/>
    </source>
</evidence>
<dbReference type="AlphaFoldDB" id="A0A532UVM9"/>
<name>A0A532UVM9_UNCT6</name>
<dbReference type="EMBL" id="NJBO01000025">
    <property type="protein sequence ID" value="TKJ38995.1"/>
    <property type="molecule type" value="Genomic_DNA"/>
</dbReference>
<organism evidence="1 2">
    <name type="scientific">candidate division TA06 bacterium B3_TA06</name>
    <dbReference type="NCBI Taxonomy" id="2012487"/>
    <lineage>
        <taxon>Bacteria</taxon>
        <taxon>Bacteria division TA06</taxon>
    </lineage>
</organism>
<accession>A0A532UVM9</accession>
<dbReference type="Proteomes" id="UP000317778">
    <property type="component" value="Unassembled WGS sequence"/>
</dbReference>
<proteinExistence type="predicted"/>
<protein>
    <submittedName>
        <fullName evidence="1">Uncharacterized protein</fullName>
    </submittedName>
</protein>
<evidence type="ECO:0000313" key="1">
    <source>
        <dbReference type="EMBL" id="TKJ38995.1"/>
    </source>
</evidence>
<sequence length="459" mass="50262">MNDYVDSLQARLAAQRLSPVQARDGILESYVITNHKAAKAGFGDVAIDAEDEEVLAKVRKMMSDLFAERGGDFQTPLVSELRSIRHTMDLKLRFTELPPEISETHDMVCEILLEKAGASVFEEGAEAQPVQIEDLTEAATPAGTESAEASFTDALTQEIAATLDEKAGGAVTESPFEASLRQRLTLDRLSPEDARDGIIECFVATHRKSLVQEGPATESLPAYQGKFEASVRRMMREFFAAQGASFDEPRIELLQQARLHLEEKLGLDNVPEPILVEHNEVCAELISKGRKFLEGVAVGIPTAEVAAAEEPREIEPVIKPAEVGVSEPGEEIAEEPTVLPVEEIVARLRDELRELVRQEVSHSLSLSQKPSLPLKPPSGIAAHVAGRTVFLAWFDQPDQPGYHVYKREGSQWVRLTPAPLARPSFRLGSQSEGDLAFAVSTVSAEGKESELSTQVRVRV</sequence>
<comment type="caution">
    <text evidence="1">The sequence shown here is derived from an EMBL/GenBank/DDBJ whole genome shotgun (WGS) entry which is preliminary data.</text>
</comment>